<dbReference type="SUPFAM" id="SSF53254">
    <property type="entry name" value="Phosphoglycerate mutase-like"/>
    <property type="match status" value="1"/>
</dbReference>
<organism evidence="5 6">
    <name type="scientific">Podospora australis</name>
    <dbReference type="NCBI Taxonomy" id="1536484"/>
    <lineage>
        <taxon>Eukaryota</taxon>
        <taxon>Fungi</taxon>
        <taxon>Dikarya</taxon>
        <taxon>Ascomycota</taxon>
        <taxon>Pezizomycotina</taxon>
        <taxon>Sordariomycetes</taxon>
        <taxon>Sordariomycetidae</taxon>
        <taxon>Sordariales</taxon>
        <taxon>Podosporaceae</taxon>
        <taxon>Podospora</taxon>
    </lineage>
</organism>
<dbReference type="InterPro" id="IPR000560">
    <property type="entry name" value="His_Pase_clade-2"/>
</dbReference>
<dbReference type="EMBL" id="MU864413">
    <property type="protein sequence ID" value="KAK4186901.1"/>
    <property type="molecule type" value="Genomic_DNA"/>
</dbReference>
<keyword evidence="6" id="KW-1185">Reference proteome</keyword>
<dbReference type="CDD" id="cd07061">
    <property type="entry name" value="HP_HAP_like"/>
    <property type="match status" value="1"/>
</dbReference>
<evidence type="ECO:0000313" key="5">
    <source>
        <dbReference type="EMBL" id="KAK4186901.1"/>
    </source>
</evidence>
<dbReference type="Proteomes" id="UP001302126">
    <property type="component" value="Unassembled WGS sequence"/>
</dbReference>
<dbReference type="InterPro" id="IPR029033">
    <property type="entry name" value="His_PPase_superfam"/>
</dbReference>
<dbReference type="PROSITE" id="PS00616">
    <property type="entry name" value="HIS_ACID_PHOSPHAT_1"/>
    <property type="match status" value="1"/>
</dbReference>
<dbReference type="PANTHER" id="PTHR11567:SF110">
    <property type="entry name" value="2-PHOSPHOXYLOSE PHOSPHATASE 1"/>
    <property type="match status" value="1"/>
</dbReference>
<gene>
    <name evidence="5" type="ORF">QBC35DRAFT_500071</name>
</gene>
<name>A0AAN6WSU9_9PEZI</name>
<accession>A0AAN6WSU9</accession>
<feature type="compositionally biased region" description="Basic and acidic residues" evidence="4">
    <location>
        <begin position="421"/>
        <end position="433"/>
    </location>
</feature>
<reference evidence="5" key="2">
    <citation type="submission" date="2023-05" db="EMBL/GenBank/DDBJ databases">
        <authorList>
            <consortium name="Lawrence Berkeley National Laboratory"/>
            <person name="Steindorff A."/>
            <person name="Hensen N."/>
            <person name="Bonometti L."/>
            <person name="Westerberg I."/>
            <person name="Brannstrom I.O."/>
            <person name="Guillou S."/>
            <person name="Cros-Aarteil S."/>
            <person name="Calhoun S."/>
            <person name="Haridas S."/>
            <person name="Kuo A."/>
            <person name="Mondo S."/>
            <person name="Pangilinan J."/>
            <person name="Riley R."/>
            <person name="Labutti K."/>
            <person name="Andreopoulos B."/>
            <person name="Lipzen A."/>
            <person name="Chen C."/>
            <person name="Yanf M."/>
            <person name="Daum C."/>
            <person name="Ng V."/>
            <person name="Clum A."/>
            <person name="Ohm R."/>
            <person name="Martin F."/>
            <person name="Silar P."/>
            <person name="Natvig D."/>
            <person name="Lalanne C."/>
            <person name="Gautier V."/>
            <person name="Ament-Velasquez S.L."/>
            <person name="Kruys A."/>
            <person name="Hutchinson M.I."/>
            <person name="Powell A.J."/>
            <person name="Barry K."/>
            <person name="Miller A.N."/>
            <person name="Grigoriev I.V."/>
            <person name="Debuchy R."/>
            <person name="Gladieux P."/>
            <person name="Thoren M.H."/>
            <person name="Johannesson H."/>
        </authorList>
    </citation>
    <scope>NUCLEOTIDE SEQUENCE</scope>
    <source>
        <strain evidence="5">PSN309</strain>
    </source>
</reference>
<dbReference type="PANTHER" id="PTHR11567">
    <property type="entry name" value="ACID PHOSPHATASE-RELATED"/>
    <property type="match status" value="1"/>
</dbReference>
<dbReference type="EC" id="3.1.3.8" evidence="2"/>
<keyword evidence="3" id="KW-0378">Hydrolase</keyword>
<comment type="similarity">
    <text evidence="1">Belongs to the histidine acid phosphatase family.</text>
</comment>
<evidence type="ECO:0000313" key="6">
    <source>
        <dbReference type="Proteomes" id="UP001302126"/>
    </source>
</evidence>
<dbReference type="Pfam" id="PF00328">
    <property type="entry name" value="His_Phos_2"/>
    <property type="match status" value="1"/>
</dbReference>
<dbReference type="Gene3D" id="3.40.50.1240">
    <property type="entry name" value="Phosphoglycerate mutase-like"/>
    <property type="match status" value="1"/>
</dbReference>
<evidence type="ECO:0000256" key="2">
    <source>
        <dbReference type="ARBA" id="ARBA00012632"/>
    </source>
</evidence>
<dbReference type="AlphaFoldDB" id="A0AAN6WSU9"/>
<dbReference type="InterPro" id="IPR050645">
    <property type="entry name" value="Histidine_acid_phosphatase"/>
</dbReference>
<evidence type="ECO:0000256" key="4">
    <source>
        <dbReference type="SAM" id="MobiDB-lite"/>
    </source>
</evidence>
<dbReference type="InterPro" id="IPR033379">
    <property type="entry name" value="Acid_Pase_AS"/>
</dbReference>
<comment type="caution">
    <text evidence="5">The sequence shown here is derived from an EMBL/GenBank/DDBJ whole genome shotgun (WGS) entry which is preliminary data.</text>
</comment>
<dbReference type="GO" id="GO:0016158">
    <property type="term" value="F:inositol hexakisphosphate 3-phosphatase activity"/>
    <property type="evidence" value="ECO:0007669"/>
    <property type="project" value="UniProtKB-EC"/>
</dbReference>
<protein>
    <recommendedName>
        <fullName evidence="2">3-phytase</fullName>
        <ecNumber evidence="2">3.1.3.8</ecNumber>
    </recommendedName>
</protein>
<feature type="region of interest" description="Disordered" evidence="4">
    <location>
        <begin position="410"/>
        <end position="433"/>
    </location>
</feature>
<evidence type="ECO:0000256" key="3">
    <source>
        <dbReference type="ARBA" id="ARBA00022801"/>
    </source>
</evidence>
<evidence type="ECO:0000256" key="1">
    <source>
        <dbReference type="ARBA" id="ARBA00005375"/>
    </source>
</evidence>
<sequence>MTTLVPRKPYTDEELQKLYPDGLELQLVQVLMRHGERTPVTVRFQNTGLPAFWPYCSTVRQMKSAILSASDQPIDTLEWKRRLETFGENDEPIVARGPSGQRDDICEMGALTDIGRQSTYNLGHRLRQLYVDRLKFIPPTITSTDSFYLRSTPVPRAMESLHQAFSGLYPPSARQPGPDGKFPSPIILTRAHADETLYPNDGNCRRFAALSRAFAQRAADRWNNTPDMEYLNSLYGKWMGPDMKVAVDSRPRLSGIMDTINATLAHGPATKLPKEFYDAKGKGIIEKIAVEEWYAGYKESKEFRTLGIGGLMGDLVMRMVGSVEGSGKDGSRLVKEKDQESKRIRFALHGCHDTTLAGVLASLGAFETNKWPPFTSHIALELFRDTNKAPEPAGKVTQTAVKTSWWSSLFSSSSSASNGEIGRRRTEDLGPSEQKKMDGYYVRLRYNDEPVTVPGCRKPGKHLEGDESFCTLAAFKEIVDKFTPQNWKEECRLSRGELVQVPATPELAGE</sequence>
<proteinExistence type="inferred from homology"/>
<reference evidence="5" key="1">
    <citation type="journal article" date="2023" name="Mol. Phylogenet. Evol.">
        <title>Genome-scale phylogeny and comparative genomics of the fungal order Sordariales.</title>
        <authorList>
            <person name="Hensen N."/>
            <person name="Bonometti L."/>
            <person name="Westerberg I."/>
            <person name="Brannstrom I.O."/>
            <person name="Guillou S."/>
            <person name="Cros-Aarteil S."/>
            <person name="Calhoun S."/>
            <person name="Haridas S."/>
            <person name="Kuo A."/>
            <person name="Mondo S."/>
            <person name="Pangilinan J."/>
            <person name="Riley R."/>
            <person name="LaButti K."/>
            <person name="Andreopoulos B."/>
            <person name="Lipzen A."/>
            <person name="Chen C."/>
            <person name="Yan M."/>
            <person name="Daum C."/>
            <person name="Ng V."/>
            <person name="Clum A."/>
            <person name="Steindorff A."/>
            <person name="Ohm R.A."/>
            <person name="Martin F."/>
            <person name="Silar P."/>
            <person name="Natvig D.O."/>
            <person name="Lalanne C."/>
            <person name="Gautier V."/>
            <person name="Ament-Velasquez S.L."/>
            <person name="Kruys A."/>
            <person name="Hutchinson M.I."/>
            <person name="Powell A.J."/>
            <person name="Barry K."/>
            <person name="Miller A.N."/>
            <person name="Grigoriev I.V."/>
            <person name="Debuchy R."/>
            <person name="Gladieux P."/>
            <person name="Hiltunen Thoren M."/>
            <person name="Johannesson H."/>
        </authorList>
    </citation>
    <scope>NUCLEOTIDE SEQUENCE</scope>
    <source>
        <strain evidence="5">PSN309</strain>
    </source>
</reference>